<keyword evidence="2" id="KW-1185">Reference proteome</keyword>
<dbReference type="Proteomes" id="UP000813461">
    <property type="component" value="Unassembled WGS sequence"/>
</dbReference>
<evidence type="ECO:0000313" key="1">
    <source>
        <dbReference type="EMBL" id="KAH7087736.1"/>
    </source>
</evidence>
<sequence length="110" mass="12276">MHQVQRMSFFLWRQMHSQLGAAESLTIGGAGKAQSSFSAAKPRVTLSIMFHLASVVHGALSRSTCRWYSSTRTPPGASGDLGRIPHRSVTVCNCNHNSHQQYRRYQRLCS</sequence>
<dbReference type="AlphaFoldDB" id="A0A8K0VZQ0"/>
<dbReference type="EMBL" id="JAGMVJ010000009">
    <property type="protein sequence ID" value="KAH7087736.1"/>
    <property type="molecule type" value="Genomic_DNA"/>
</dbReference>
<accession>A0A8K0VZQ0</accession>
<protein>
    <submittedName>
        <fullName evidence="1">Uncharacterized protein</fullName>
    </submittedName>
</protein>
<name>A0A8K0VZQ0_9PLEO</name>
<evidence type="ECO:0000313" key="2">
    <source>
        <dbReference type="Proteomes" id="UP000813461"/>
    </source>
</evidence>
<comment type="caution">
    <text evidence="1">The sequence shown here is derived from an EMBL/GenBank/DDBJ whole genome shotgun (WGS) entry which is preliminary data.</text>
</comment>
<proteinExistence type="predicted"/>
<organism evidence="1 2">
    <name type="scientific">Paraphoma chrysanthemicola</name>
    <dbReference type="NCBI Taxonomy" id="798071"/>
    <lineage>
        <taxon>Eukaryota</taxon>
        <taxon>Fungi</taxon>
        <taxon>Dikarya</taxon>
        <taxon>Ascomycota</taxon>
        <taxon>Pezizomycotina</taxon>
        <taxon>Dothideomycetes</taxon>
        <taxon>Pleosporomycetidae</taxon>
        <taxon>Pleosporales</taxon>
        <taxon>Pleosporineae</taxon>
        <taxon>Phaeosphaeriaceae</taxon>
        <taxon>Paraphoma</taxon>
    </lineage>
</organism>
<gene>
    <name evidence="1" type="ORF">FB567DRAFT_352720</name>
</gene>
<reference evidence="1" key="1">
    <citation type="journal article" date="2021" name="Nat. Commun.">
        <title>Genetic determinants of endophytism in the Arabidopsis root mycobiome.</title>
        <authorList>
            <person name="Mesny F."/>
            <person name="Miyauchi S."/>
            <person name="Thiergart T."/>
            <person name="Pickel B."/>
            <person name="Atanasova L."/>
            <person name="Karlsson M."/>
            <person name="Huettel B."/>
            <person name="Barry K.W."/>
            <person name="Haridas S."/>
            <person name="Chen C."/>
            <person name="Bauer D."/>
            <person name="Andreopoulos W."/>
            <person name="Pangilinan J."/>
            <person name="LaButti K."/>
            <person name="Riley R."/>
            <person name="Lipzen A."/>
            <person name="Clum A."/>
            <person name="Drula E."/>
            <person name="Henrissat B."/>
            <person name="Kohler A."/>
            <person name="Grigoriev I.V."/>
            <person name="Martin F.M."/>
            <person name="Hacquard S."/>
        </authorList>
    </citation>
    <scope>NUCLEOTIDE SEQUENCE</scope>
    <source>
        <strain evidence="1">MPI-SDFR-AT-0120</strain>
    </source>
</reference>